<keyword evidence="1" id="KW-1133">Transmembrane helix</keyword>
<keyword evidence="3" id="KW-1185">Reference proteome</keyword>
<dbReference type="RefSeq" id="WP_247347680.1">
    <property type="nucleotide sequence ID" value="NZ_CP095551.1"/>
</dbReference>
<keyword evidence="1" id="KW-0472">Membrane</keyword>
<comment type="caution">
    <text evidence="2">The sequence shown here is derived from an EMBL/GenBank/DDBJ whole genome shotgun (WGS) entry which is preliminary data.</text>
</comment>
<sequence>MLLNDFNKLFVFLRETTFLKYFVLIIIVLSFTVGFKPTTDDSDIINSIKPTKEDQYVLMSFFNSTPEQSINESTFLAQNEIDSILKRHQVSYYRSVTDSNLGKELNIDKSPTFMVISYEGIVLRTNNIKDVGKYFKPVPKIE</sequence>
<name>A0ABW5C255_9BACI</name>
<feature type="transmembrane region" description="Helical" evidence="1">
    <location>
        <begin position="18"/>
        <end position="35"/>
    </location>
</feature>
<dbReference type="Proteomes" id="UP001597318">
    <property type="component" value="Unassembled WGS sequence"/>
</dbReference>
<evidence type="ECO:0000313" key="2">
    <source>
        <dbReference type="EMBL" id="MFD2216422.1"/>
    </source>
</evidence>
<accession>A0ABW5C255</accession>
<evidence type="ECO:0000313" key="3">
    <source>
        <dbReference type="Proteomes" id="UP001597318"/>
    </source>
</evidence>
<gene>
    <name evidence="2" type="ORF">ACFSKK_22355</name>
</gene>
<reference evidence="3" key="1">
    <citation type="journal article" date="2019" name="Int. J. Syst. Evol. Microbiol.">
        <title>The Global Catalogue of Microorganisms (GCM) 10K type strain sequencing project: providing services to taxonomists for standard genome sequencing and annotation.</title>
        <authorList>
            <consortium name="The Broad Institute Genomics Platform"/>
            <consortium name="The Broad Institute Genome Sequencing Center for Infectious Disease"/>
            <person name="Wu L."/>
            <person name="Ma J."/>
        </authorList>
    </citation>
    <scope>NUCLEOTIDE SEQUENCE [LARGE SCALE GENOMIC DNA]</scope>
    <source>
        <strain evidence="3">CGMCC 1.15474</strain>
    </source>
</reference>
<evidence type="ECO:0000256" key="1">
    <source>
        <dbReference type="SAM" id="Phobius"/>
    </source>
</evidence>
<organism evidence="2 3">
    <name type="scientific">Metabacillus endolithicus</name>
    <dbReference type="NCBI Taxonomy" id="1535204"/>
    <lineage>
        <taxon>Bacteria</taxon>
        <taxon>Bacillati</taxon>
        <taxon>Bacillota</taxon>
        <taxon>Bacilli</taxon>
        <taxon>Bacillales</taxon>
        <taxon>Bacillaceae</taxon>
        <taxon>Metabacillus</taxon>
    </lineage>
</organism>
<dbReference type="EMBL" id="JBHUIK010000007">
    <property type="protein sequence ID" value="MFD2216422.1"/>
    <property type="molecule type" value="Genomic_DNA"/>
</dbReference>
<protein>
    <submittedName>
        <fullName evidence="2">Uncharacterized protein</fullName>
    </submittedName>
</protein>
<proteinExistence type="predicted"/>
<keyword evidence="1" id="KW-0812">Transmembrane</keyword>